<keyword evidence="1" id="KW-0812">Transmembrane</keyword>
<keyword evidence="1" id="KW-1133">Transmembrane helix</keyword>
<dbReference type="EMBL" id="GGEC01083210">
    <property type="protein sequence ID" value="MBX63694.1"/>
    <property type="molecule type" value="Transcribed_RNA"/>
</dbReference>
<sequence>MCSHHFLSLFLVIVVEYTFCCWHVRIVLPFEFVSVLFTCTQAVLFLFDLP</sequence>
<protein>
    <submittedName>
        <fullName evidence="2">Uncharacterized protein</fullName>
    </submittedName>
</protein>
<name>A0A2P2Q9S7_RHIMU</name>
<evidence type="ECO:0000256" key="1">
    <source>
        <dbReference type="SAM" id="Phobius"/>
    </source>
</evidence>
<evidence type="ECO:0000313" key="2">
    <source>
        <dbReference type="EMBL" id="MBX63694.1"/>
    </source>
</evidence>
<dbReference type="AlphaFoldDB" id="A0A2P2Q9S7"/>
<feature type="transmembrane region" description="Helical" evidence="1">
    <location>
        <begin position="7"/>
        <end position="26"/>
    </location>
</feature>
<organism evidence="2">
    <name type="scientific">Rhizophora mucronata</name>
    <name type="common">Asiatic mangrove</name>
    <dbReference type="NCBI Taxonomy" id="61149"/>
    <lineage>
        <taxon>Eukaryota</taxon>
        <taxon>Viridiplantae</taxon>
        <taxon>Streptophyta</taxon>
        <taxon>Embryophyta</taxon>
        <taxon>Tracheophyta</taxon>
        <taxon>Spermatophyta</taxon>
        <taxon>Magnoliopsida</taxon>
        <taxon>eudicotyledons</taxon>
        <taxon>Gunneridae</taxon>
        <taxon>Pentapetalae</taxon>
        <taxon>rosids</taxon>
        <taxon>fabids</taxon>
        <taxon>Malpighiales</taxon>
        <taxon>Rhizophoraceae</taxon>
        <taxon>Rhizophora</taxon>
    </lineage>
</organism>
<keyword evidence="1" id="KW-0472">Membrane</keyword>
<proteinExistence type="predicted"/>
<accession>A0A2P2Q9S7</accession>
<reference evidence="2" key="1">
    <citation type="submission" date="2018-02" db="EMBL/GenBank/DDBJ databases">
        <title>Rhizophora mucronata_Transcriptome.</title>
        <authorList>
            <person name="Meera S.P."/>
            <person name="Sreeshan A."/>
            <person name="Augustine A."/>
        </authorList>
    </citation>
    <scope>NUCLEOTIDE SEQUENCE</scope>
    <source>
        <tissue evidence="2">Leaf</tissue>
    </source>
</reference>